<keyword evidence="3" id="KW-1185">Reference proteome</keyword>
<dbReference type="Proteomes" id="UP000001817">
    <property type="component" value="Chromosome 1"/>
</dbReference>
<dbReference type="STRING" id="266265.Bxe_A2017"/>
<feature type="region of interest" description="Disordered" evidence="1">
    <location>
        <begin position="303"/>
        <end position="322"/>
    </location>
</feature>
<dbReference type="KEGG" id="bxe:Bxe_A2017"/>
<dbReference type="EMBL" id="CP000270">
    <property type="protein sequence ID" value="ABE30949.1"/>
    <property type="molecule type" value="Genomic_DNA"/>
</dbReference>
<reference evidence="2 3" key="1">
    <citation type="journal article" date="2006" name="Proc. Natl. Acad. Sci. U.S.A.">
        <title>Burkholderia xenovorans LB400 harbors a multi-replicon, 9.73-Mbp genome shaped for versatility.</title>
        <authorList>
            <person name="Chain P.S."/>
            <person name="Denef V.J."/>
            <person name="Konstantinidis K.T."/>
            <person name="Vergez L.M."/>
            <person name="Agullo L."/>
            <person name="Reyes V.L."/>
            <person name="Hauser L."/>
            <person name="Cordova M."/>
            <person name="Gomez L."/>
            <person name="Gonzalez M."/>
            <person name="Land M."/>
            <person name="Lao V."/>
            <person name="Larimer F."/>
            <person name="LiPuma J.J."/>
            <person name="Mahenthiralingam E."/>
            <person name="Malfatti S.A."/>
            <person name="Marx C.J."/>
            <person name="Parnell J.J."/>
            <person name="Ramette A."/>
            <person name="Richardson P."/>
            <person name="Seeger M."/>
            <person name="Smith D."/>
            <person name="Spilker T."/>
            <person name="Sul W.J."/>
            <person name="Tsoi T.V."/>
            <person name="Ulrich L.E."/>
            <person name="Zhulin I.B."/>
            <person name="Tiedje J.M."/>
        </authorList>
    </citation>
    <scope>NUCLEOTIDE SEQUENCE [LARGE SCALE GENOMIC DNA]</scope>
    <source>
        <strain evidence="2 3">LB400</strain>
    </source>
</reference>
<evidence type="ECO:0000313" key="2">
    <source>
        <dbReference type="EMBL" id="ABE30949.1"/>
    </source>
</evidence>
<dbReference type="eggNOG" id="COG1196">
    <property type="taxonomic scope" value="Bacteria"/>
</dbReference>
<proteinExistence type="predicted"/>
<dbReference type="Gene3D" id="1.10.287.1490">
    <property type="match status" value="1"/>
</dbReference>
<evidence type="ECO:0000313" key="3">
    <source>
        <dbReference type="Proteomes" id="UP000001817"/>
    </source>
</evidence>
<dbReference type="PATRIC" id="fig|266265.5.peg.2528"/>
<accession>Q13Y90</accession>
<feature type="region of interest" description="Disordered" evidence="1">
    <location>
        <begin position="596"/>
        <end position="643"/>
    </location>
</feature>
<feature type="region of interest" description="Disordered" evidence="1">
    <location>
        <begin position="482"/>
        <end position="551"/>
    </location>
</feature>
<dbReference type="AlphaFoldDB" id="Q13Y90"/>
<feature type="compositionally biased region" description="Polar residues" evidence="1">
    <location>
        <begin position="306"/>
        <end position="316"/>
    </location>
</feature>
<evidence type="ECO:0000256" key="1">
    <source>
        <dbReference type="SAM" id="MobiDB-lite"/>
    </source>
</evidence>
<feature type="region of interest" description="Disordered" evidence="1">
    <location>
        <begin position="31"/>
        <end position="62"/>
    </location>
</feature>
<gene>
    <name evidence="2" type="ORF">Bxe_A2017</name>
</gene>
<sequence length="796" mass="87315">MAIRTKGLLCPLPLTITRSSMSNAISGLHQTVWTPTGTSPDRRDTFAPTHNTAAPKSSMAPSEFASTMLKKYDGGDQSTNYANDAKATLVQQQTTQLLMTGYPPGFVTARMHLEGLAPLTAQMDEETRERFAARAKTVLGEPDSQRDTDIRQLETDVQTALQRTRADPLRRLNAIFNMPAGAGLLGESGTQRLQQLRNQYGAFSAPGATPQQRETSFAQAVRIKTEMQRDIHNKASDIYAATRKSWNESAARVNGILDETAKYTPDTLHLPHDSDDPDWDTNTRKPAYAKTFPYQSVMEKLLSDDGYSSQERSISSARKRPPEQIAQDLLTFQQGMTDPNSAIHRRVQALQDTALATMNQPGPDLDHVERPKTYEDVARTPPAADNDYVNNLAKSYGGALKDIDGKNRAMLREHTPGLADKILYGIGRVLSGLSPIPGADWLANKLLDAEFPDQGGLTREEVGMIDAGTALAGLLLGGIEPEGEHLPGAGEPHPSGAGVARDKPSLPASSVETFEHNFQGSGSQPNKRGPTGSGNQRTSDIPTLPTRYAAEPSGMLQPDPGHAGVLTDPTGQQYILDHGQSYPVRYDAANRTWRLVQPDKPTDPGVPVERRPDGNWQPHGDVGLQGGGNESRERTTAVGDEQKAHQLQQAQQTLADLQTQIHAVRQDLASTAQRIQEIEGLRAGYEQRRVDLAQRKSQAEQERQSLHAQLQQLRSTGQPLDPHFQAHVHDFNGRMDSVLADIARYNDELASITQEINSLGSRFQQLGAQRQQYEDVSRDLQTHISAVQLELNQLLN</sequence>
<protein>
    <submittedName>
        <fullName evidence="2">Uncharacterized protein</fullName>
    </submittedName>
</protein>
<feature type="compositionally biased region" description="Basic and acidic residues" evidence="1">
    <location>
        <begin position="630"/>
        <end position="643"/>
    </location>
</feature>
<organism evidence="2 3">
    <name type="scientific">Paraburkholderia xenovorans (strain LB400)</name>
    <dbReference type="NCBI Taxonomy" id="266265"/>
    <lineage>
        <taxon>Bacteria</taxon>
        <taxon>Pseudomonadati</taxon>
        <taxon>Pseudomonadota</taxon>
        <taxon>Betaproteobacteria</taxon>
        <taxon>Burkholderiales</taxon>
        <taxon>Burkholderiaceae</taxon>
        <taxon>Paraburkholderia</taxon>
    </lineage>
</organism>
<name>Q13Y90_PARXL</name>
<feature type="compositionally biased region" description="Polar residues" evidence="1">
    <location>
        <begin position="507"/>
        <end position="526"/>
    </location>
</feature>